<keyword evidence="5" id="KW-1185">Reference proteome</keyword>
<feature type="compositionally biased region" description="Acidic residues" evidence="1">
    <location>
        <begin position="569"/>
        <end position="581"/>
    </location>
</feature>
<dbReference type="STRING" id="78410.A0A0P7BDQ0"/>
<feature type="domain" description="DUF7820" evidence="3">
    <location>
        <begin position="424"/>
        <end position="775"/>
    </location>
</feature>
<gene>
    <name evidence="4" type="ORF">AK830_g8712</name>
</gene>
<dbReference type="PANTHER" id="PTHR42078">
    <property type="entry name" value="GLUCAN 1, 4-ALPHA-GLUCOSIDASE"/>
    <property type="match status" value="1"/>
</dbReference>
<evidence type="ECO:0000259" key="3">
    <source>
        <dbReference type="Pfam" id="PF25130"/>
    </source>
</evidence>
<feature type="region of interest" description="Disordered" evidence="1">
    <location>
        <begin position="197"/>
        <end position="220"/>
    </location>
</feature>
<dbReference type="PANTHER" id="PTHR42078:SF1">
    <property type="entry name" value="GLUCAN 1, 4-ALPHA-GLUCOSIDASE"/>
    <property type="match status" value="1"/>
</dbReference>
<dbReference type="Proteomes" id="UP000050424">
    <property type="component" value="Unassembled WGS sequence"/>
</dbReference>
<keyword evidence="2" id="KW-1133">Transmembrane helix</keyword>
<feature type="region of interest" description="Disordered" evidence="1">
    <location>
        <begin position="282"/>
        <end position="365"/>
    </location>
</feature>
<dbReference type="InterPro" id="IPR056722">
    <property type="entry name" value="DUF7820"/>
</dbReference>
<feature type="region of interest" description="Disordered" evidence="1">
    <location>
        <begin position="1"/>
        <end position="173"/>
    </location>
</feature>
<reference evidence="4 5" key="1">
    <citation type="submission" date="2015-09" db="EMBL/GenBank/DDBJ databases">
        <title>Draft genome of a European isolate of the apple canker pathogen Neonectria ditissima.</title>
        <authorList>
            <person name="Gomez-Cortecero A."/>
            <person name="Harrison R.J."/>
            <person name="Armitage A.D."/>
        </authorList>
    </citation>
    <scope>NUCLEOTIDE SEQUENCE [LARGE SCALE GENOMIC DNA]</scope>
    <source>
        <strain evidence="4 5">R09/05</strain>
    </source>
</reference>
<accession>A0A0P7BDQ0</accession>
<sequence>MDSSNGKGNDFERRSSLRRSLRISSTANGAPDDDDYDLSAMMVADGFRPTDHTTSAVVPPLTSQPPPEPEQDTPSTPIAQAQQLPPIGTPLQQLGPAANITPIQKADMRTRPSSISKPPRNHDSLALRNEGTSTSASGRTHVARISSISSESPVMRAESPYRGPSGPSHPYQMYPQRTMSVATTSTTAAAAAAIIPDDRSYTGPSGPTHPYALYPQNTVPAAEPAGDPIPLGFGGMGGNYQRQLGPDGEEAGDMIGPLGHMEELPPYTRYADNAFAPKDATIPEASTETTPTTEARDATPSTEPTSPDRIIAGAGGIGIATRDPEFSSTEDDIGMPRTRPSVRSVVSETSQHDVNTAARDVAEKTPENKWQKRARKKLWGIVPYWAICLLTVGLIIMGIIMGAVIGTLLTRHKKPPKDHDASVTTTTTVEVQPFTAIPTDLKPMATGHYGLPPFKVSQEPKSCFSDPSLAEAWSCDMPFSYYSMDVTVNSDGLETEGYQLAMNAINAIDAEFIWGTRPPSFSDPITLALVNDTFEIGRGPAWWSMITYNKTVIVSESDFQYVSKRGWHEDDEEEEDDDDDEHFPPPPGFKSRKGAGAKPGDKPWICTWPDVTLEVFIYPKQKSSAHFGSTTTTSGYGASSTTDLYGSSATYGSSTTIYGASTTTSSSSATSTSKSGFENAPPSYPKVLKMVEQRHWAKKSAASCRQVEIDEDGKSCRPVRDKDGNPLEVAIVETESTTSSSKLHPRQRYIPKRWYVLDLLRRGAFELTPCGCLWWAT</sequence>
<protein>
    <recommendedName>
        <fullName evidence="3">DUF7820 domain-containing protein</fullName>
    </recommendedName>
</protein>
<evidence type="ECO:0000256" key="1">
    <source>
        <dbReference type="SAM" id="MobiDB-lite"/>
    </source>
</evidence>
<feature type="transmembrane region" description="Helical" evidence="2">
    <location>
        <begin position="384"/>
        <end position="409"/>
    </location>
</feature>
<feature type="region of interest" description="Disordered" evidence="1">
    <location>
        <begin position="566"/>
        <end position="599"/>
    </location>
</feature>
<dbReference type="EMBL" id="LKCW01000151">
    <property type="protein sequence ID" value="KPM37864.1"/>
    <property type="molecule type" value="Genomic_DNA"/>
</dbReference>
<dbReference type="AlphaFoldDB" id="A0A0P7BDQ0"/>
<dbReference type="Pfam" id="PF25130">
    <property type="entry name" value="DUF7820"/>
    <property type="match status" value="1"/>
</dbReference>
<evidence type="ECO:0000313" key="5">
    <source>
        <dbReference type="Proteomes" id="UP000050424"/>
    </source>
</evidence>
<keyword evidence="2" id="KW-0812">Transmembrane</keyword>
<comment type="caution">
    <text evidence="4">The sequence shown here is derived from an EMBL/GenBank/DDBJ whole genome shotgun (WGS) entry which is preliminary data.</text>
</comment>
<feature type="compositionally biased region" description="Polar residues" evidence="1">
    <location>
        <begin position="344"/>
        <end position="354"/>
    </location>
</feature>
<organism evidence="4 5">
    <name type="scientific">Neonectria ditissima</name>
    <dbReference type="NCBI Taxonomy" id="78410"/>
    <lineage>
        <taxon>Eukaryota</taxon>
        <taxon>Fungi</taxon>
        <taxon>Dikarya</taxon>
        <taxon>Ascomycota</taxon>
        <taxon>Pezizomycotina</taxon>
        <taxon>Sordariomycetes</taxon>
        <taxon>Hypocreomycetidae</taxon>
        <taxon>Hypocreales</taxon>
        <taxon>Nectriaceae</taxon>
        <taxon>Neonectria</taxon>
    </lineage>
</organism>
<keyword evidence="2" id="KW-0472">Membrane</keyword>
<name>A0A0P7BDQ0_9HYPO</name>
<proteinExistence type="predicted"/>
<feature type="compositionally biased region" description="Polar residues" evidence="1">
    <location>
        <begin position="72"/>
        <end position="83"/>
    </location>
</feature>
<feature type="compositionally biased region" description="Low complexity" evidence="1">
    <location>
        <begin position="282"/>
        <end position="293"/>
    </location>
</feature>
<evidence type="ECO:0000313" key="4">
    <source>
        <dbReference type="EMBL" id="KPM37864.1"/>
    </source>
</evidence>
<evidence type="ECO:0000256" key="2">
    <source>
        <dbReference type="SAM" id="Phobius"/>
    </source>
</evidence>
<dbReference type="OrthoDB" id="5384459at2759"/>